<dbReference type="InParanoid" id="L0HEU4"/>
<dbReference type="InterPro" id="IPR000510">
    <property type="entry name" value="Nase/OxRdtase_comp1"/>
</dbReference>
<evidence type="ECO:0000259" key="1">
    <source>
        <dbReference type="Pfam" id="PF00148"/>
    </source>
</evidence>
<dbReference type="eggNOG" id="arCOG00593">
    <property type="taxonomic scope" value="Archaea"/>
</dbReference>
<dbReference type="GeneID" id="14310086"/>
<dbReference type="RefSeq" id="WP_015284797.1">
    <property type="nucleotide sequence ID" value="NC_019943.1"/>
</dbReference>
<accession>L0HEU4</accession>
<reference evidence="3" key="1">
    <citation type="submission" date="2011-12" db="EMBL/GenBank/DDBJ databases">
        <title>Complete sequence of Methanoregula formicicum SMSP.</title>
        <authorList>
            <person name="Lucas S."/>
            <person name="Han J."/>
            <person name="Lapidus A."/>
            <person name="Cheng J.-F."/>
            <person name="Goodwin L."/>
            <person name="Pitluck S."/>
            <person name="Peters L."/>
            <person name="Ovchinnikova G."/>
            <person name="Teshima H."/>
            <person name="Detter J.C."/>
            <person name="Han C."/>
            <person name="Tapia R."/>
            <person name="Land M."/>
            <person name="Hauser L."/>
            <person name="Kyrpides N."/>
            <person name="Ivanova N."/>
            <person name="Pagani I."/>
            <person name="Imachi H."/>
            <person name="Tamaki H."/>
            <person name="Sekiguchi Y."/>
            <person name="Kamagata Y."/>
            <person name="Cadillo-Quiroz H."/>
            <person name="Zinder S."/>
            <person name="Liu W.-T."/>
            <person name="Woyke T."/>
        </authorList>
    </citation>
    <scope>NUCLEOTIDE SEQUENCE [LARGE SCALE GENOMIC DNA]</scope>
    <source>
        <strain evidence="3">DSM 22288 / NBRC 105244 / SMSP</strain>
    </source>
</reference>
<evidence type="ECO:0000313" key="3">
    <source>
        <dbReference type="Proteomes" id="UP000010824"/>
    </source>
</evidence>
<evidence type="ECO:0000313" key="2">
    <source>
        <dbReference type="EMBL" id="AGB01833.1"/>
    </source>
</evidence>
<dbReference type="SUPFAM" id="SSF53807">
    <property type="entry name" value="Helical backbone' metal receptor"/>
    <property type="match status" value="1"/>
</dbReference>
<dbReference type="Proteomes" id="UP000010824">
    <property type="component" value="Chromosome"/>
</dbReference>
<dbReference type="EMBL" id="CP003167">
    <property type="protein sequence ID" value="AGB01833.1"/>
    <property type="molecule type" value="Genomic_DNA"/>
</dbReference>
<organism evidence="2 3">
    <name type="scientific">Methanoregula formicica (strain DSM 22288 / NBRC 105244 / SMSP)</name>
    <dbReference type="NCBI Taxonomy" id="593750"/>
    <lineage>
        <taxon>Archaea</taxon>
        <taxon>Methanobacteriati</taxon>
        <taxon>Methanobacteriota</taxon>
        <taxon>Stenosarchaea group</taxon>
        <taxon>Methanomicrobia</taxon>
        <taxon>Methanomicrobiales</taxon>
        <taxon>Methanoregulaceae</taxon>
        <taxon>Methanoregula</taxon>
    </lineage>
</organism>
<dbReference type="OrthoDB" id="106484at2157"/>
<gene>
    <name evidence="2" type="ordered locus">Metfor_0773</name>
</gene>
<dbReference type="STRING" id="593750.Metfor_0773"/>
<dbReference type="PANTHER" id="PTHR42956">
    <property type="entry name" value="NITROGENASE IRON-MOLYBDENUM COFACTOR BIOSYNTHESIS PROTEIN NIFE"/>
    <property type="match status" value="1"/>
</dbReference>
<proteinExistence type="predicted"/>
<keyword evidence="3" id="KW-1185">Reference proteome</keyword>
<dbReference type="GO" id="GO:0016491">
    <property type="term" value="F:oxidoreductase activity"/>
    <property type="evidence" value="ECO:0007669"/>
    <property type="project" value="InterPro"/>
</dbReference>
<name>L0HEU4_METFS</name>
<dbReference type="Pfam" id="PF00148">
    <property type="entry name" value="Oxidored_nitro"/>
    <property type="match status" value="2"/>
</dbReference>
<dbReference type="Gene3D" id="3.40.50.1980">
    <property type="entry name" value="Nitrogenase molybdenum iron protein domain"/>
    <property type="match status" value="2"/>
</dbReference>
<feature type="domain" description="Nitrogenase/oxidoreductase component 1" evidence="1">
    <location>
        <begin position="205"/>
        <end position="368"/>
    </location>
</feature>
<sequence>MPECDNPLWPCAMTGAAACLAGFDGIAVVIHGSSGCYYYPTTLLHAPLHGTFILEDDVIFGSEDRLQEVIGSLSGTGKRIAVITTCVPALLGEDIRSMLAEHDVILVDSPGFAGDVETGYARALAMLEPRVDPESAGVNIDGTCLFDPFAAGNVQEIRRLLGMAAVPVASVFSSDRYDRVHHAAPYTIGTNGDFPSGVGDNLGGMLGLAGIRETFARIGDTVDGADCDPVFSELEQQEERLVRACDKFLQRYDPPSAAIFAGFSYALFAAEALHTYLDAEICCIGTRNAPGESRFRAEQVSGLSRVRDLIATHDPDLVIGSSFERSLTGEKAFTGIIPPLRGRVRIYPAPLAGINGTLSFMESVLNSCMDKKP</sequence>
<reference evidence="2 3" key="2">
    <citation type="journal article" date="2014" name="Genome Announc.">
        <title>Complete Genome Sequence of Methanoregula formicica SMSPT, a Mesophilic Hydrogenotrophic Methanogen Isolated from a Methanogenic Upflow Anaerobic Sludge Blanket Reactor.</title>
        <authorList>
            <person name="Yamamoto K."/>
            <person name="Tamaki H."/>
            <person name="Cadillo-Quiroz H."/>
            <person name="Imachi H."/>
            <person name="Kyrpides N."/>
            <person name="Woyke T."/>
            <person name="Goodwin L."/>
            <person name="Zinder S.H."/>
            <person name="Kamagata Y."/>
            <person name="Liu W.T."/>
        </authorList>
    </citation>
    <scope>NUCLEOTIDE SEQUENCE [LARGE SCALE GENOMIC DNA]</scope>
    <source>
        <strain evidence="3">DSM 22288 / NBRC 105244 / SMSP</strain>
    </source>
</reference>
<dbReference type="PANTHER" id="PTHR42956:SF1">
    <property type="entry name" value="NITROGENASE IRON-MOLYBDENUM COFACTOR BIOSYNTHESIS PROTEIN NIFE"/>
    <property type="match status" value="1"/>
</dbReference>
<protein>
    <submittedName>
        <fullName evidence="2">Nitrogenase molybdenum-iron protein, alpha and beta chains</fullName>
    </submittedName>
</protein>
<dbReference type="HOGENOM" id="CLU_695620_0_0_2"/>
<feature type="domain" description="Nitrogenase/oxidoreductase component 1" evidence="1">
    <location>
        <begin position="11"/>
        <end position="172"/>
    </location>
</feature>
<dbReference type="AlphaFoldDB" id="L0HEU4"/>
<dbReference type="KEGG" id="mfo:Metfor_0773"/>
<dbReference type="InterPro" id="IPR049939">
    <property type="entry name" value="NifE-like"/>
</dbReference>